<name>A0A3R7G8I2_9EURO</name>
<organism evidence="1 2">
    <name type="scientific">Aspergillus turcosus</name>
    <dbReference type="NCBI Taxonomy" id="1245748"/>
    <lineage>
        <taxon>Eukaryota</taxon>
        <taxon>Fungi</taxon>
        <taxon>Dikarya</taxon>
        <taxon>Ascomycota</taxon>
        <taxon>Pezizomycotina</taxon>
        <taxon>Eurotiomycetes</taxon>
        <taxon>Eurotiomycetidae</taxon>
        <taxon>Eurotiales</taxon>
        <taxon>Aspergillaceae</taxon>
        <taxon>Aspergillus</taxon>
        <taxon>Aspergillus subgen. Fumigati</taxon>
    </lineage>
</organism>
<dbReference type="EMBL" id="NIDN02000131">
    <property type="protein sequence ID" value="RLL95950.1"/>
    <property type="molecule type" value="Genomic_DNA"/>
</dbReference>
<dbReference type="PANTHER" id="PTHR42057">
    <property type="entry name" value="F-BOX DOMAIN PROTEIN (AFU_ORTHOLOGUE AFUA_4G00200)"/>
    <property type="match status" value="1"/>
</dbReference>
<dbReference type="OrthoDB" id="3140657at2759"/>
<dbReference type="PANTHER" id="PTHR42057:SF2">
    <property type="entry name" value="F-BOX DOMAIN PROTEIN (AFU_ORTHOLOGUE AFUA_4G00200)-RELATED"/>
    <property type="match status" value="1"/>
</dbReference>
<reference evidence="1 2" key="1">
    <citation type="submission" date="2018-08" db="EMBL/GenBank/DDBJ databases">
        <title>Draft genome sequences of two Aspergillus turcosus clinical strains isolated from bronchoalveolar lavage fluid: one azole-susceptible and the other azole-resistant.</title>
        <authorList>
            <person name="Parent-Michaud M."/>
            <person name="Dufresne P.J."/>
            <person name="Fournier E."/>
            <person name="Martineau C."/>
            <person name="Moreira S."/>
            <person name="Perkins V."/>
            <person name="De Repentigny L."/>
            <person name="Dufresne S.F."/>
        </authorList>
    </citation>
    <scope>NUCLEOTIDE SEQUENCE [LARGE SCALE GENOMIC DNA]</scope>
    <source>
        <strain evidence="1">HMR AF 1038</strain>
    </source>
</reference>
<sequence>MPPQTVDFREKALGAFFEWLASLKAPLQSLGIQHLQDINIQDNKTYARILVVLRKLRSLRLSIVTEHSTATTEARLERWYEEKFSRFSESQFFFTFLPSLWLKPTASSLGHLTLSCDSWFGFRPKLELSEVHFPHLKSLVLGRFSFFQDSQLEWILSHGATLNELFLDDCMILYDLCLFEDNLGWLSFKKGDMETRLEDYGYLGYYRSYDKRWHHYFDAFRTRLPRLRHFRIGASDYYWLRGVPLDTETQIRIGLLVDRYRVFYDGYRPSPYLDVDYDPQPWQRDAPRCDEEDRKSLRLLFKHIGQEVEESWSLHDIRVEDLIEVWS</sequence>
<dbReference type="AlphaFoldDB" id="A0A3R7G8I2"/>
<keyword evidence="2" id="KW-1185">Reference proteome</keyword>
<evidence type="ECO:0008006" key="3">
    <source>
        <dbReference type="Google" id="ProtNLM"/>
    </source>
</evidence>
<gene>
    <name evidence="1" type="ORF">CFD26_105976</name>
</gene>
<dbReference type="Proteomes" id="UP000215289">
    <property type="component" value="Unassembled WGS sequence"/>
</dbReference>
<evidence type="ECO:0000313" key="2">
    <source>
        <dbReference type="Proteomes" id="UP000215289"/>
    </source>
</evidence>
<comment type="caution">
    <text evidence="1">The sequence shown here is derived from an EMBL/GenBank/DDBJ whole genome shotgun (WGS) entry which is preliminary data.</text>
</comment>
<protein>
    <recommendedName>
        <fullName evidence="3">F-box domain-containing protein</fullName>
    </recommendedName>
</protein>
<evidence type="ECO:0000313" key="1">
    <source>
        <dbReference type="EMBL" id="RLL95950.1"/>
    </source>
</evidence>
<dbReference type="SUPFAM" id="SSF52047">
    <property type="entry name" value="RNI-like"/>
    <property type="match status" value="1"/>
</dbReference>
<accession>A0A3R7G8I2</accession>
<proteinExistence type="predicted"/>